<evidence type="ECO:0000259" key="1">
    <source>
        <dbReference type="Pfam" id="PF07929"/>
    </source>
</evidence>
<reference evidence="2 3" key="1">
    <citation type="journal article" date="2014" name="Genome Announc.">
        <title>Draft Genome Sequence of the Antitrypanosomally Active Sponge-Associated Bacterium Actinokineospora sp. Strain EG49.</title>
        <authorList>
            <person name="Harjes J."/>
            <person name="Ryu T."/>
            <person name="Abdelmohsen U.R."/>
            <person name="Moitinho-Silva L."/>
            <person name="Horn H."/>
            <person name="Ravasi T."/>
            <person name="Hentschel U."/>
        </authorList>
    </citation>
    <scope>NUCLEOTIDE SEQUENCE [LARGE SCALE GENOMIC DNA]</scope>
    <source>
        <strain evidence="2 3">EG49</strain>
    </source>
</reference>
<keyword evidence="3" id="KW-1185">Reference proteome</keyword>
<dbReference type="InterPro" id="IPR012912">
    <property type="entry name" value="Plasmid_pRiA4b_Orf3-like"/>
</dbReference>
<dbReference type="PANTHER" id="PTHR41878">
    <property type="entry name" value="LEXA REPRESSOR-RELATED"/>
    <property type="match status" value="1"/>
</dbReference>
<dbReference type="InterPro" id="IPR024047">
    <property type="entry name" value="MM3350-like_sf"/>
</dbReference>
<proteinExistence type="predicted"/>
<dbReference type="AlphaFoldDB" id="W7IS44"/>
<dbReference type="SUPFAM" id="SSF159941">
    <property type="entry name" value="MM3350-like"/>
    <property type="match status" value="1"/>
</dbReference>
<dbReference type="STRING" id="909613.UO65_1529"/>
<sequence length="98" mass="11027">MTHGHLQYRYDLGDAWDHLVRLEKVTPSDPRLRYPRCTDGARAAPPEHVAGGVHGYTALLSVLPHPDHPDHPHLTEYLDADFDPNHFSATAIDAELRD</sequence>
<dbReference type="EMBL" id="AYXG01000053">
    <property type="protein sequence ID" value="EWC63163.1"/>
    <property type="molecule type" value="Genomic_DNA"/>
</dbReference>
<dbReference type="PATRIC" id="fig|909613.9.peg.1541"/>
<protein>
    <recommendedName>
        <fullName evidence="1">Plasmid pRiA4b Orf3-like domain-containing protein</fullName>
    </recommendedName>
</protein>
<dbReference type="PANTHER" id="PTHR41878:SF1">
    <property type="entry name" value="TNPR PROTEIN"/>
    <property type="match status" value="1"/>
</dbReference>
<dbReference type="Gene3D" id="3.10.290.30">
    <property type="entry name" value="MM3350-like"/>
    <property type="match status" value="1"/>
</dbReference>
<dbReference type="Pfam" id="PF07929">
    <property type="entry name" value="PRiA4_ORF3"/>
    <property type="match status" value="1"/>
</dbReference>
<evidence type="ECO:0000313" key="2">
    <source>
        <dbReference type="EMBL" id="EWC63163.1"/>
    </source>
</evidence>
<evidence type="ECO:0000313" key="3">
    <source>
        <dbReference type="Proteomes" id="UP000019277"/>
    </source>
</evidence>
<feature type="domain" description="Plasmid pRiA4b Orf3-like" evidence="1">
    <location>
        <begin position="5"/>
        <end position="89"/>
    </location>
</feature>
<gene>
    <name evidence="2" type="ORF">UO65_1529</name>
</gene>
<accession>W7IS44</accession>
<organism evidence="2 3">
    <name type="scientific">Actinokineospora spheciospongiae</name>
    <dbReference type="NCBI Taxonomy" id="909613"/>
    <lineage>
        <taxon>Bacteria</taxon>
        <taxon>Bacillati</taxon>
        <taxon>Actinomycetota</taxon>
        <taxon>Actinomycetes</taxon>
        <taxon>Pseudonocardiales</taxon>
        <taxon>Pseudonocardiaceae</taxon>
        <taxon>Actinokineospora</taxon>
    </lineage>
</organism>
<comment type="caution">
    <text evidence="2">The sequence shown here is derived from an EMBL/GenBank/DDBJ whole genome shotgun (WGS) entry which is preliminary data.</text>
</comment>
<name>W7IS44_9PSEU</name>
<dbReference type="eggNOG" id="COG4974">
    <property type="taxonomic scope" value="Bacteria"/>
</dbReference>
<dbReference type="Proteomes" id="UP000019277">
    <property type="component" value="Unassembled WGS sequence"/>
</dbReference>